<evidence type="ECO:0000313" key="2">
    <source>
        <dbReference type="EMBL" id="KAK7087826.1"/>
    </source>
</evidence>
<organism evidence="2 3">
    <name type="scientific">Littorina saxatilis</name>
    <dbReference type="NCBI Taxonomy" id="31220"/>
    <lineage>
        <taxon>Eukaryota</taxon>
        <taxon>Metazoa</taxon>
        <taxon>Spiralia</taxon>
        <taxon>Lophotrochozoa</taxon>
        <taxon>Mollusca</taxon>
        <taxon>Gastropoda</taxon>
        <taxon>Caenogastropoda</taxon>
        <taxon>Littorinimorpha</taxon>
        <taxon>Littorinoidea</taxon>
        <taxon>Littorinidae</taxon>
        <taxon>Littorina</taxon>
    </lineage>
</organism>
<dbReference type="SUPFAM" id="SSF56672">
    <property type="entry name" value="DNA/RNA polymerases"/>
    <property type="match status" value="1"/>
</dbReference>
<dbReference type="PROSITE" id="PS50878">
    <property type="entry name" value="RT_POL"/>
    <property type="match status" value="1"/>
</dbReference>
<gene>
    <name evidence="2" type="ORF">V1264_021830</name>
</gene>
<evidence type="ECO:0000259" key="1">
    <source>
        <dbReference type="PROSITE" id="PS50878"/>
    </source>
</evidence>
<accession>A0AAN9FWH7</accession>
<dbReference type="InterPro" id="IPR043502">
    <property type="entry name" value="DNA/RNA_pol_sf"/>
</dbReference>
<dbReference type="PANTHER" id="PTHR33332">
    <property type="entry name" value="REVERSE TRANSCRIPTASE DOMAIN-CONTAINING PROTEIN"/>
    <property type="match status" value="1"/>
</dbReference>
<evidence type="ECO:0000313" key="3">
    <source>
        <dbReference type="Proteomes" id="UP001374579"/>
    </source>
</evidence>
<dbReference type="InterPro" id="IPR000477">
    <property type="entry name" value="RT_dom"/>
</dbReference>
<keyword evidence="3" id="KW-1185">Reference proteome</keyword>
<dbReference type="Proteomes" id="UP001374579">
    <property type="component" value="Unassembled WGS sequence"/>
</dbReference>
<dbReference type="AlphaFoldDB" id="A0AAN9FWH7"/>
<dbReference type="Pfam" id="PF00078">
    <property type="entry name" value="RVT_1"/>
    <property type="match status" value="1"/>
</dbReference>
<protein>
    <recommendedName>
        <fullName evidence="1">Reverse transcriptase domain-containing protein</fullName>
    </recommendedName>
</protein>
<sequence length="159" mass="17644">MDFLEQQLILTPQQHGFRKQRSCETQLLELINELAANLDRNGQTDVVVMDFAKAFDKVNHSLLVHKLHHYGIRNSTNSWISSFLHGRSQAVVVEGSRSTNIPVKSGVPQGSVLGPCLFLIYINDLAARVSSTTRLFADDTIVYRLIAAASDHAALQSDL</sequence>
<comment type="caution">
    <text evidence="2">The sequence shown here is derived from an EMBL/GenBank/DDBJ whole genome shotgun (WGS) entry which is preliminary data.</text>
</comment>
<proteinExistence type="predicted"/>
<dbReference type="EMBL" id="JBAMIC010004070">
    <property type="protein sequence ID" value="KAK7087826.1"/>
    <property type="molecule type" value="Genomic_DNA"/>
</dbReference>
<feature type="domain" description="Reverse transcriptase" evidence="1">
    <location>
        <begin position="1"/>
        <end position="159"/>
    </location>
</feature>
<reference evidence="2 3" key="1">
    <citation type="submission" date="2024-02" db="EMBL/GenBank/DDBJ databases">
        <title>Chromosome-scale genome assembly of the rough periwinkle Littorina saxatilis.</title>
        <authorList>
            <person name="De Jode A."/>
            <person name="Faria R."/>
            <person name="Formenti G."/>
            <person name="Sims Y."/>
            <person name="Smith T.P."/>
            <person name="Tracey A."/>
            <person name="Wood J.M.D."/>
            <person name="Zagrodzka Z.B."/>
            <person name="Johannesson K."/>
            <person name="Butlin R.K."/>
            <person name="Leder E.H."/>
        </authorList>
    </citation>
    <scope>NUCLEOTIDE SEQUENCE [LARGE SCALE GENOMIC DNA]</scope>
    <source>
        <strain evidence="2">Snail1</strain>
        <tissue evidence="2">Muscle</tissue>
    </source>
</reference>
<name>A0AAN9FWH7_9CAEN</name>